<evidence type="ECO:0000256" key="1">
    <source>
        <dbReference type="ARBA" id="ARBA00004604"/>
    </source>
</evidence>
<evidence type="ECO:0000256" key="2">
    <source>
        <dbReference type="ARBA" id="ARBA00009430"/>
    </source>
</evidence>
<dbReference type="AlphaFoldDB" id="A0A1G4JWW2"/>
<comment type="subcellular location">
    <subcellularLocation>
        <location evidence="1">Nucleus</location>
        <location evidence="1">Nucleolus</location>
    </subcellularLocation>
</comment>
<dbReference type="GO" id="GO:0003677">
    <property type="term" value="F:DNA binding"/>
    <property type="evidence" value="ECO:0007669"/>
    <property type="project" value="InterPro"/>
</dbReference>
<evidence type="ECO:0000313" key="6">
    <source>
        <dbReference type="EMBL" id="SCU95535.1"/>
    </source>
</evidence>
<dbReference type="Proteomes" id="UP000191024">
    <property type="component" value="Chromosome F"/>
</dbReference>
<evidence type="ECO:0000256" key="4">
    <source>
        <dbReference type="ARBA" id="ARBA00023163"/>
    </source>
</evidence>
<keyword evidence="7" id="KW-1185">Reference proteome</keyword>
<evidence type="ECO:0000256" key="5">
    <source>
        <dbReference type="ARBA" id="ARBA00023242"/>
    </source>
</evidence>
<keyword evidence="3" id="KW-0240">DNA-directed RNA polymerase</keyword>
<keyword evidence="5" id="KW-0539">Nucleus</keyword>
<evidence type="ECO:0000256" key="3">
    <source>
        <dbReference type="ARBA" id="ARBA00022478"/>
    </source>
</evidence>
<comment type="similarity">
    <text evidence="2">Belongs to the eukaryotic RPA49/POLR1E RNA polymerase subunit family.</text>
</comment>
<dbReference type="Pfam" id="PF06870">
    <property type="entry name" value="RNA_pol_I_A49"/>
    <property type="match status" value="1"/>
</dbReference>
<dbReference type="InterPro" id="IPR009668">
    <property type="entry name" value="RNA_pol-assoc_fac_A49-like"/>
</dbReference>
<name>A0A1G4JWW2_9SACH</name>
<accession>A0A1G4JWW2</accession>
<dbReference type="EMBL" id="LT598467">
    <property type="protein sequence ID" value="SCU95535.1"/>
    <property type="molecule type" value="Genomic_DNA"/>
</dbReference>
<organism evidence="6 7">
    <name type="scientific">Lachancea mirantina</name>
    <dbReference type="NCBI Taxonomy" id="1230905"/>
    <lineage>
        <taxon>Eukaryota</taxon>
        <taxon>Fungi</taxon>
        <taxon>Dikarya</taxon>
        <taxon>Ascomycota</taxon>
        <taxon>Saccharomycotina</taxon>
        <taxon>Saccharomycetes</taxon>
        <taxon>Saccharomycetales</taxon>
        <taxon>Saccharomycetaceae</taxon>
        <taxon>Lachancea</taxon>
    </lineage>
</organism>
<dbReference type="GO" id="GO:0006351">
    <property type="term" value="P:DNA-templated transcription"/>
    <property type="evidence" value="ECO:0007669"/>
    <property type="project" value="InterPro"/>
</dbReference>
<dbReference type="GO" id="GO:0000428">
    <property type="term" value="C:DNA-directed RNA polymerase complex"/>
    <property type="evidence" value="ECO:0007669"/>
    <property type="project" value="UniProtKB-KW"/>
</dbReference>
<reference evidence="7" key="1">
    <citation type="submission" date="2016-03" db="EMBL/GenBank/DDBJ databases">
        <authorList>
            <person name="Devillers H."/>
        </authorList>
    </citation>
    <scope>NUCLEOTIDE SEQUENCE [LARGE SCALE GENOMIC DNA]</scope>
</reference>
<dbReference type="STRING" id="1230905.A0A1G4JWW2"/>
<keyword evidence="4" id="KW-0804">Transcription</keyword>
<protein>
    <submittedName>
        <fullName evidence="6">LAMI_0F02806g1_1</fullName>
    </submittedName>
</protein>
<gene>
    <name evidence="6" type="ORF">LAMI_0F02806G</name>
</gene>
<dbReference type="GO" id="GO:0005730">
    <property type="term" value="C:nucleolus"/>
    <property type="evidence" value="ECO:0007669"/>
    <property type="project" value="UniProtKB-SubCell"/>
</dbReference>
<proteinExistence type="inferred from homology"/>
<evidence type="ECO:0000313" key="7">
    <source>
        <dbReference type="Proteomes" id="UP000191024"/>
    </source>
</evidence>
<dbReference type="OrthoDB" id="532500at2759"/>
<dbReference type="PANTHER" id="PTHR14440">
    <property type="entry name" value="DNA-DIRECTED RNA POLYMERASE I SUBUNIT RPA49"/>
    <property type="match status" value="1"/>
</dbReference>
<sequence>MSSKRGHSEIEITGYEEQPSVAVGSFFKGFTVPKNTKFELYQSTSNAGKFKIHGENERIEYEGKCDEDSVNSNQYMVGVYDRKTRSVQLFNAPVMATKAISKSKKELAGPDIKQLNVRAALSRNALGEAFGTKKAKKAIADLERNRIDSDKLAESAIDIVEAVRTASKDLPLGDDMVRLAAQDRTTPIANVDATDVEQIYPINNVIPKREWQFIRVGTLMREGDATKRLQFFPHTKSRYVSKKLPTLTQPAQTPKLQLLYYLSLLLGVYENRRVSDKTRLLERLNAPPDVLVDGILERFTVLKAGQFGKSKDRSFVIDPQREDKLLSYILVIILHLDNFIVEISPLAQELGLKPSRIVSLFKNLGAIVKGATVSQAEAFGIPKSVASTYKIATMKVPFRLPEPSRRARAGKR</sequence>